<dbReference type="EMBL" id="LNZH02000173">
    <property type="protein sequence ID" value="OCB88685.1"/>
    <property type="molecule type" value="Genomic_DNA"/>
</dbReference>
<dbReference type="Proteomes" id="UP000757232">
    <property type="component" value="Unassembled WGS sequence"/>
</dbReference>
<feature type="transmembrane region" description="Helical" evidence="1">
    <location>
        <begin position="76"/>
        <end position="94"/>
    </location>
</feature>
<feature type="transmembrane region" description="Helical" evidence="1">
    <location>
        <begin position="188"/>
        <end position="207"/>
    </location>
</feature>
<feature type="transmembrane region" description="Helical" evidence="1">
    <location>
        <begin position="137"/>
        <end position="158"/>
    </location>
</feature>
<gene>
    <name evidence="3" type="ORF">A7U60_g4159</name>
</gene>
<evidence type="ECO:0000256" key="1">
    <source>
        <dbReference type="SAM" id="Phobius"/>
    </source>
</evidence>
<name>A0A9Q5HZG3_SANBA</name>
<reference evidence="3" key="1">
    <citation type="submission" date="2016-06" db="EMBL/GenBank/DDBJ databases">
        <title>Draft Genome sequence of the fungus Inonotus baumii.</title>
        <authorList>
            <person name="Zhu H."/>
            <person name="Lin W."/>
        </authorList>
    </citation>
    <scope>NUCLEOTIDE SEQUENCE</scope>
    <source>
        <strain evidence="3">821</strain>
    </source>
</reference>
<dbReference type="OrthoDB" id="2638860at2759"/>
<feature type="domain" description="DUF6533" evidence="2">
    <location>
        <begin position="38"/>
        <end position="83"/>
    </location>
</feature>
<keyword evidence="4" id="KW-1185">Reference proteome</keyword>
<keyword evidence="1" id="KW-0812">Transmembrane</keyword>
<organism evidence="3 4">
    <name type="scientific">Sanghuangporus baumii</name>
    <name type="common">Phellinus baumii</name>
    <dbReference type="NCBI Taxonomy" id="108892"/>
    <lineage>
        <taxon>Eukaryota</taxon>
        <taxon>Fungi</taxon>
        <taxon>Dikarya</taxon>
        <taxon>Basidiomycota</taxon>
        <taxon>Agaricomycotina</taxon>
        <taxon>Agaricomycetes</taxon>
        <taxon>Hymenochaetales</taxon>
        <taxon>Hymenochaetaceae</taxon>
        <taxon>Sanghuangporus</taxon>
    </lineage>
</organism>
<feature type="transmembrane region" description="Helical" evidence="1">
    <location>
        <begin position="258"/>
        <end position="281"/>
    </location>
</feature>
<evidence type="ECO:0000313" key="3">
    <source>
        <dbReference type="EMBL" id="OCB88685.1"/>
    </source>
</evidence>
<evidence type="ECO:0000313" key="4">
    <source>
        <dbReference type="Proteomes" id="UP000757232"/>
    </source>
</evidence>
<proteinExistence type="predicted"/>
<feature type="transmembrane region" description="Helical" evidence="1">
    <location>
        <begin position="37"/>
        <end position="55"/>
    </location>
</feature>
<sequence>MSNVASLFLEVLSIRSEVEPLDPSIVPSVATVKTTGQYFQVAVVAVLVYDALITVDKEAKFFWKLPRNTVDYVYFVNRYVGIFGAITFLFWNVYGVDLMMCEWSSLDVEMSWVTIISIDYILMIRVLALYSQGRRLSLCLGLLLMLGALFKLAMVIYLDIFQRIAVGSLAKNVTICGQDLLLPWQLGVIDWVIPMAYGAVLMVLALYKAAEYWKISAGFKGFMLVKVLIRDQILYFMLVITCCMFDIIQFKLEFSNAFLAGILNALGNPAFFTILGSRMLFNLKEAGERGQNEGTSYGMPSQTISEIDFAEPVNAQRDSEPDIEGHNEEA</sequence>
<dbReference type="AlphaFoldDB" id="A0A9Q5HZG3"/>
<comment type="caution">
    <text evidence="3">The sequence shown here is derived from an EMBL/GenBank/DDBJ whole genome shotgun (WGS) entry which is preliminary data.</text>
</comment>
<protein>
    <recommendedName>
        <fullName evidence="2">DUF6533 domain-containing protein</fullName>
    </recommendedName>
</protein>
<feature type="transmembrane region" description="Helical" evidence="1">
    <location>
        <begin position="110"/>
        <end position="130"/>
    </location>
</feature>
<feature type="transmembrane region" description="Helical" evidence="1">
    <location>
        <begin position="233"/>
        <end position="252"/>
    </location>
</feature>
<accession>A0A9Q5HZG3</accession>
<evidence type="ECO:0000259" key="2">
    <source>
        <dbReference type="Pfam" id="PF20151"/>
    </source>
</evidence>
<dbReference type="InterPro" id="IPR045340">
    <property type="entry name" value="DUF6533"/>
</dbReference>
<keyword evidence="1" id="KW-0472">Membrane</keyword>
<keyword evidence="1" id="KW-1133">Transmembrane helix</keyword>
<dbReference type="Pfam" id="PF20151">
    <property type="entry name" value="DUF6533"/>
    <property type="match status" value="1"/>
</dbReference>